<dbReference type="PROSITE" id="PS51081">
    <property type="entry name" value="ZF_SIAH"/>
    <property type="match status" value="1"/>
</dbReference>
<evidence type="ECO:0000256" key="2">
    <source>
        <dbReference type="ARBA" id="ARBA00004906"/>
    </source>
</evidence>
<dbReference type="Pfam" id="PF21361">
    <property type="entry name" value="Sina_ZnF"/>
    <property type="match status" value="1"/>
</dbReference>
<keyword evidence="8" id="KW-0833">Ubl conjugation pathway</keyword>
<dbReference type="FunFam" id="3.30.40.10:FF:000041">
    <property type="entry name" value="E3 ubiquitin-protein ligase SINAT3"/>
    <property type="match status" value="1"/>
</dbReference>
<keyword evidence="9" id="KW-0862">Zinc</keyword>
<reference evidence="12" key="1">
    <citation type="journal article" date="2016" name="Sci. Rep.">
        <title>Molecular characterization of firefly nuptial gifts: a multi-omics approach sheds light on postcopulatory sexual selection.</title>
        <authorList>
            <person name="Al-Wathiqui N."/>
            <person name="Fallon T.R."/>
            <person name="South A."/>
            <person name="Weng J.K."/>
            <person name="Lewis S.M."/>
        </authorList>
    </citation>
    <scope>NUCLEOTIDE SEQUENCE</scope>
</reference>
<accession>A0A1Y1M5S3</accession>
<dbReference type="PANTHER" id="PTHR45877">
    <property type="entry name" value="E3 UBIQUITIN-PROTEIN LIGASE SIAH2"/>
    <property type="match status" value="1"/>
</dbReference>
<dbReference type="GO" id="GO:0043161">
    <property type="term" value="P:proteasome-mediated ubiquitin-dependent protein catabolic process"/>
    <property type="evidence" value="ECO:0007669"/>
    <property type="project" value="TreeGrafter"/>
</dbReference>
<dbReference type="GO" id="GO:0016567">
    <property type="term" value="P:protein ubiquitination"/>
    <property type="evidence" value="ECO:0007669"/>
    <property type="project" value="UniProtKB-UniPathway"/>
</dbReference>
<feature type="domain" description="SIAH-type" evidence="11">
    <location>
        <begin position="59"/>
        <end position="120"/>
    </location>
</feature>
<keyword evidence="5" id="KW-0808">Transferase</keyword>
<dbReference type="GO" id="GO:0005737">
    <property type="term" value="C:cytoplasm"/>
    <property type="evidence" value="ECO:0007669"/>
    <property type="project" value="TreeGrafter"/>
</dbReference>
<dbReference type="GO" id="GO:0031624">
    <property type="term" value="F:ubiquitin conjugating enzyme binding"/>
    <property type="evidence" value="ECO:0007669"/>
    <property type="project" value="TreeGrafter"/>
</dbReference>
<protein>
    <recommendedName>
        <fullName evidence="4">RING-type E3 ubiquitin transferase</fullName>
        <ecNumber evidence="4">2.3.2.27</ecNumber>
    </recommendedName>
</protein>
<evidence type="ECO:0000256" key="9">
    <source>
        <dbReference type="ARBA" id="ARBA00022833"/>
    </source>
</evidence>
<dbReference type="PANTHER" id="PTHR45877:SF2">
    <property type="entry name" value="E3 UBIQUITIN-PROTEIN LIGASE SINA-RELATED"/>
    <property type="match status" value="1"/>
</dbReference>
<sequence>MSSTIPFDCKKFVCAICQNYLSTAPVYLLQDNRDLCSNCVFGDLGKAFRNVSLERLLVNAYFPCKNASQGCTLTYKFGEEDDHTSKCTFKPIECPIRKRSECEWNGRFGAVREHISEKHAKLISENAAFIINVNEDTMDTFVVLNSKNRCIVDYVYNSKSGDLKYTVALLDVGEQDFQVELRKYSKPDSLTPSCKPLKEHKAVCYSDDLSQRIPEQIINLHVMKGVLQNATSILISLATKAKQELSDSTNLVKSDIVNFFKCRLCRENLKLPIFEDANSSPICSYCYDNSKEQFKYKMVPEDNELSCLLAKENYCCKHNYCTKIVRGTCIVNHERSCPFRMYKCFICQKNLLYSIAQEHYETMHPDANCFEQEYEFVMQARTSVSCCTLFQHELIVIFFTFDPHFKIEVKQSGVIPNYKVIIELQCTNKDLNAPSLKYVFNETAGQSVNINSWDLLACFTTEIGVRIYFDSCK</sequence>
<evidence type="ECO:0000256" key="8">
    <source>
        <dbReference type="ARBA" id="ARBA00022786"/>
    </source>
</evidence>
<evidence type="ECO:0000256" key="1">
    <source>
        <dbReference type="ARBA" id="ARBA00000900"/>
    </source>
</evidence>
<name>A0A1Y1M5S3_PHOPY</name>
<evidence type="ECO:0000259" key="11">
    <source>
        <dbReference type="PROSITE" id="PS51081"/>
    </source>
</evidence>
<dbReference type="GO" id="GO:0061630">
    <property type="term" value="F:ubiquitin protein ligase activity"/>
    <property type="evidence" value="ECO:0007669"/>
    <property type="project" value="UniProtKB-EC"/>
</dbReference>
<dbReference type="InterPro" id="IPR013083">
    <property type="entry name" value="Znf_RING/FYVE/PHD"/>
</dbReference>
<keyword evidence="6" id="KW-0479">Metal-binding</keyword>
<dbReference type="EMBL" id="GEZM01042757">
    <property type="protein sequence ID" value="JAV79655.1"/>
    <property type="molecule type" value="Transcribed_RNA"/>
</dbReference>
<evidence type="ECO:0000256" key="3">
    <source>
        <dbReference type="ARBA" id="ARBA00009119"/>
    </source>
</evidence>
<evidence type="ECO:0000313" key="12">
    <source>
        <dbReference type="EMBL" id="JAV79655.1"/>
    </source>
</evidence>
<dbReference type="AlphaFoldDB" id="A0A1Y1M5S3"/>
<dbReference type="GO" id="GO:0008270">
    <property type="term" value="F:zinc ion binding"/>
    <property type="evidence" value="ECO:0007669"/>
    <property type="project" value="UniProtKB-KW"/>
</dbReference>
<comment type="catalytic activity">
    <reaction evidence="1">
        <text>S-ubiquitinyl-[E2 ubiquitin-conjugating enzyme]-L-cysteine + [acceptor protein]-L-lysine = [E2 ubiquitin-conjugating enzyme]-L-cysteine + N(6)-ubiquitinyl-[acceptor protein]-L-lysine.</text>
        <dbReference type="EC" id="2.3.2.27"/>
    </reaction>
</comment>
<dbReference type="InterPro" id="IPR013010">
    <property type="entry name" value="Znf_SIAH"/>
</dbReference>
<dbReference type="SUPFAM" id="SSF49599">
    <property type="entry name" value="TRAF domain-like"/>
    <property type="match status" value="1"/>
</dbReference>
<evidence type="ECO:0000256" key="5">
    <source>
        <dbReference type="ARBA" id="ARBA00022679"/>
    </source>
</evidence>
<evidence type="ECO:0000256" key="4">
    <source>
        <dbReference type="ARBA" id="ARBA00012483"/>
    </source>
</evidence>
<comment type="similarity">
    <text evidence="3">Belongs to the SINA (Seven in absentia) family.</text>
</comment>
<evidence type="ECO:0000256" key="7">
    <source>
        <dbReference type="ARBA" id="ARBA00022771"/>
    </source>
</evidence>
<dbReference type="EC" id="2.3.2.27" evidence="4"/>
<organism evidence="12">
    <name type="scientific">Photinus pyralis</name>
    <name type="common">Common eastern firefly</name>
    <name type="synonym">Lampyris pyralis</name>
    <dbReference type="NCBI Taxonomy" id="7054"/>
    <lineage>
        <taxon>Eukaryota</taxon>
        <taxon>Metazoa</taxon>
        <taxon>Ecdysozoa</taxon>
        <taxon>Arthropoda</taxon>
        <taxon>Hexapoda</taxon>
        <taxon>Insecta</taxon>
        <taxon>Pterygota</taxon>
        <taxon>Neoptera</taxon>
        <taxon>Endopterygota</taxon>
        <taxon>Coleoptera</taxon>
        <taxon>Polyphaga</taxon>
        <taxon>Elateriformia</taxon>
        <taxon>Elateroidea</taxon>
        <taxon>Lampyridae</taxon>
        <taxon>Lampyrinae</taxon>
        <taxon>Photinus</taxon>
    </lineage>
</organism>
<dbReference type="Gene3D" id="3.30.40.10">
    <property type="entry name" value="Zinc/RING finger domain, C3HC4 (zinc finger)"/>
    <property type="match status" value="1"/>
</dbReference>
<comment type="pathway">
    <text evidence="2">Protein modification; protein ubiquitination.</text>
</comment>
<evidence type="ECO:0000256" key="10">
    <source>
        <dbReference type="PROSITE-ProRule" id="PRU00455"/>
    </source>
</evidence>
<keyword evidence="7 10" id="KW-0863">Zinc-finger</keyword>
<dbReference type="UniPathway" id="UPA00143"/>
<proteinExistence type="inferred from homology"/>
<dbReference type="InterPro" id="IPR004162">
    <property type="entry name" value="SINA-like_animal"/>
</dbReference>
<evidence type="ECO:0000256" key="6">
    <source>
        <dbReference type="ARBA" id="ARBA00022723"/>
    </source>
</evidence>